<accession>A0A6S7FQG3</accession>
<evidence type="ECO:0000313" key="2">
    <source>
        <dbReference type="Proteomes" id="UP001152795"/>
    </source>
</evidence>
<feature type="non-terminal residue" evidence="1">
    <location>
        <position position="219"/>
    </location>
</feature>
<name>A0A6S7FQG3_PARCT</name>
<sequence length="219" mass="25849">TSHFTGVPYEINYCRVEWSKKYNKLINQTDMKLKCLVLQLYKGITGFIQSFITYRRTHAMSKAIFLNVTSYMQSTCRKVNKSKIMLLSWYLDKFHKEKAPEKNFQNKRIIENTMKILPRMTIVYDLSYCVNEPLVAKTIPHDSGRNFTIFDHGPESYTLRQKNKYIIYRLAVTQYSPSHMARKSASFRYADMPIYMSLPPICQYADMPICRYVITSRHG</sequence>
<dbReference type="EMBL" id="CACRXK020000177">
    <property type="protein sequence ID" value="CAB3979203.1"/>
    <property type="molecule type" value="Genomic_DNA"/>
</dbReference>
<dbReference type="Proteomes" id="UP001152795">
    <property type="component" value="Unassembled WGS sequence"/>
</dbReference>
<comment type="caution">
    <text evidence="1">The sequence shown here is derived from an EMBL/GenBank/DDBJ whole genome shotgun (WGS) entry which is preliminary data.</text>
</comment>
<organism evidence="1 2">
    <name type="scientific">Paramuricea clavata</name>
    <name type="common">Red gorgonian</name>
    <name type="synonym">Violescent sea-whip</name>
    <dbReference type="NCBI Taxonomy" id="317549"/>
    <lineage>
        <taxon>Eukaryota</taxon>
        <taxon>Metazoa</taxon>
        <taxon>Cnidaria</taxon>
        <taxon>Anthozoa</taxon>
        <taxon>Octocorallia</taxon>
        <taxon>Malacalcyonacea</taxon>
        <taxon>Plexauridae</taxon>
        <taxon>Paramuricea</taxon>
    </lineage>
</organism>
<evidence type="ECO:0000313" key="1">
    <source>
        <dbReference type="EMBL" id="CAB3979203.1"/>
    </source>
</evidence>
<reference evidence="1" key="1">
    <citation type="submission" date="2020-04" db="EMBL/GenBank/DDBJ databases">
        <authorList>
            <person name="Alioto T."/>
            <person name="Alioto T."/>
            <person name="Gomez Garrido J."/>
        </authorList>
    </citation>
    <scope>NUCLEOTIDE SEQUENCE</scope>
    <source>
        <strain evidence="1">A484AB</strain>
    </source>
</reference>
<protein>
    <submittedName>
        <fullName evidence="1">Uncharacterized protein</fullName>
    </submittedName>
</protein>
<gene>
    <name evidence="1" type="ORF">PACLA_8A065214</name>
</gene>
<proteinExistence type="predicted"/>
<keyword evidence="2" id="KW-1185">Reference proteome</keyword>
<feature type="non-terminal residue" evidence="1">
    <location>
        <position position="1"/>
    </location>
</feature>
<dbReference type="AlphaFoldDB" id="A0A6S7FQG3"/>